<accession>A0A8J7S4T9</accession>
<name>A0A8J7S4T9_METVO</name>
<evidence type="ECO:0000313" key="2">
    <source>
        <dbReference type="Proteomes" id="UP000740329"/>
    </source>
</evidence>
<dbReference type="EMBL" id="JAGGMV010000002">
    <property type="protein sequence ID" value="MBP2201525.1"/>
    <property type="molecule type" value="Genomic_DNA"/>
</dbReference>
<reference evidence="1" key="1">
    <citation type="submission" date="2021-03" db="EMBL/GenBank/DDBJ databases">
        <title>Genomic Encyclopedia of Type Strains, Phase IV (KMG-V): Genome sequencing to study the core and pangenomes of soil and plant-associated prokaryotes.</title>
        <authorList>
            <person name="Whitman W."/>
        </authorList>
    </citation>
    <scope>NUCLEOTIDE SEQUENCE</scope>
    <source>
        <strain evidence="1">C4</strain>
    </source>
</reference>
<protein>
    <submittedName>
        <fullName evidence="1">Uncharacterized protein</fullName>
    </submittedName>
</protein>
<evidence type="ECO:0000313" key="1">
    <source>
        <dbReference type="EMBL" id="MBP2201525.1"/>
    </source>
</evidence>
<proteinExistence type="predicted"/>
<dbReference type="AlphaFoldDB" id="A0A8J7S4T9"/>
<gene>
    <name evidence="1" type="ORF">J3E07_000937</name>
</gene>
<comment type="caution">
    <text evidence="1">The sequence shown here is derived from an EMBL/GenBank/DDBJ whole genome shotgun (WGS) entry which is preliminary data.</text>
</comment>
<dbReference type="Proteomes" id="UP000740329">
    <property type="component" value="Unassembled WGS sequence"/>
</dbReference>
<organism evidence="1 2">
    <name type="scientific">Methanococcus voltae</name>
    <dbReference type="NCBI Taxonomy" id="2188"/>
    <lineage>
        <taxon>Archaea</taxon>
        <taxon>Methanobacteriati</taxon>
        <taxon>Methanobacteriota</taxon>
        <taxon>Methanomada group</taxon>
        <taxon>Methanococci</taxon>
        <taxon>Methanococcales</taxon>
        <taxon>Methanococcaceae</taxon>
        <taxon>Methanococcus</taxon>
    </lineage>
</organism>
<sequence>MASEDNINLNVNLSKEYFVEIDELKKILRKVKRIFDNPANLKNLQINNAKSVNLVKADNKNDSSTYGDNKSNTVVNYGVYNIYKNYKVYKDYSYILENLNTSASVLLKSKPKSNTYESPYTLNRLNSEKVNNFHSLNEISKETNSYIGYDYGSKENPNISLNNLNNNGKGDNNSKSDENYKNLEISLSKIYNKLDEGFKSVKKEIIDNKPIINIEVRGKDVDYDVEWEKQAKAHYENS</sequence>
<dbReference type="RefSeq" id="WP_209591000.1">
    <property type="nucleotide sequence ID" value="NZ_JAGGMV010000002.1"/>
</dbReference>